<keyword evidence="6" id="KW-0479">Metal-binding</keyword>
<dbReference type="PANTHER" id="PTHR30040:SF2">
    <property type="entry name" value="FAD:PROTEIN FMN TRANSFERASE"/>
    <property type="match status" value="1"/>
</dbReference>
<keyword evidence="8" id="KW-0460">Magnesium</keyword>
<dbReference type="InterPro" id="IPR024932">
    <property type="entry name" value="ApbE"/>
</dbReference>
<evidence type="ECO:0000256" key="6">
    <source>
        <dbReference type="ARBA" id="ARBA00022723"/>
    </source>
</evidence>
<dbReference type="Gene3D" id="3.10.520.10">
    <property type="entry name" value="ApbE-like domains"/>
    <property type="match status" value="1"/>
</dbReference>
<evidence type="ECO:0000256" key="5">
    <source>
        <dbReference type="ARBA" id="ARBA00022679"/>
    </source>
</evidence>
<organism evidence="11">
    <name type="scientific">bioreactor metagenome</name>
    <dbReference type="NCBI Taxonomy" id="1076179"/>
    <lineage>
        <taxon>unclassified sequences</taxon>
        <taxon>metagenomes</taxon>
        <taxon>ecological metagenomes</taxon>
    </lineage>
</organism>
<dbReference type="Pfam" id="PF02424">
    <property type="entry name" value="ApbE"/>
    <property type="match status" value="1"/>
</dbReference>
<name>A0A645AV96_9ZZZZ</name>
<dbReference type="SUPFAM" id="SSF143631">
    <property type="entry name" value="ApbE-like"/>
    <property type="match status" value="1"/>
</dbReference>
<evidence type="ECO:0000256" key="4">
    <source>
        <dbReference type="ARBA" id="ARBA00022630"/>
    </source>
</evidence>
<gene>
    <name evidence="11" type="primary">apbE_33</name>
    <name evidence="11" type="ORF">SDC9_103497</name>
</gene>
<protein>
    <recommendedName>
        <fullName evidence="3">FAD:protein FMN transferase</fullName>
        <ecNumber evidence="2">2.7.1.180</ecNumber>
    </recommendedName>
    <alternativeName>
        <fullName evidence="9">Flavin transferase</fullName>
    </alternativeName>
</protein>
<sequence>MKKWLNKIIPLGLAVGLFVGTLSGCSPQYKEYRDTFITVEGVEVFNTVFTVMAWEKSEADWKKHYAKIQELVLKYHKLFDYYNEYEGINNIKTINNKAGVEPVKVDPSIIDMIKQARSLYDVTGRETNIAMGAVTMIWHNVREHNMPSAGEEVPESEMIIPTQAELDEAGLHTDFDKVIIDEAASTVYLEDPKMKLDVGALAKGYATELVADELKAMGMENGLMSAGGNIKSIGAPKLKEKPDWGVAVTDPINPNSYLDIVFRLAADQSVVSSGDYERFFTYQGKRYHHLIDPKTWQPGEYFSQVTVITDDSGKADFLSTTFFLLPYEQGVTLAEELDVAVTWIFKDGTMKMNDKAKGMLK</sequence>
<evidence type="ECO:0000256" key="9">
    <source>
        <dbReference type="ARBA" id="ARBA00031306"/>
    </source>
</evidence>
<keyword evidence="7" id="KW-0274">FAD</keyword>
<reference evidence="11" key="1">
    <citation type="submission" date="2019-08" db="EMBL/GenBank/DDBJ databases">
        <authorList>
            <person name="Kucharzyk K."/>
            <person name="Murdoch R.W."/>
            <person name="Higgins S."/>
            <person name="Loffler F."/>
        </authorList>
    </citation>
    <scope>NUCLEOTIDE SEQUENCE</scope>
</reference>
<evidence type="ECO:0000256" key="8">
    <source>
        <dbReference type="ARBA" id="ARBA00022842"/>
    </source>
</evidence>
<dbReference type="EC" id="2.7.1.180" evidence="2"/>
<keyword evidence="4" id="KW-0285">Flavoprotein</keyword>
<dbReference type="PIRSF" id="PIRSF006268">
    <property type="entry name" value="ApbE"/>
    <property type="match status" value="1"/>
</dbReference>
<comment type="catalytic activity">
    <reaction evidence="10">
        <text>L-threonyl-[protein] + FAD = FMN-L-threonyl-[protein] + AMP + H(+)</text>
        <dbReference type="Rhea" id="RHEA:36847"/>
        <dbReference type="Rhea" id="RHEA-COMP:11060"/>
        <dbReference type="Rhea" id="RHEA-COMP:11061"/>
        <dbReference type="ChEBI" id="CHEBI:15378"/>
        <dbReference type="ChEBI" id="CHEBI:30013"/>
        <dbReference type="ChEBI" id="CHEBI:57692"/>
        <dbReference type="ChEBI" id="CHEBI:74257"/>
        <dbReference type="ChEBI" id="CHEBI:456215"/>
        <dbReference type="EC" id="2.7.1.180"/>
    </reaction>
</comment>
<accession>A0A645AV96</accession>
<keyword evidence="5 11" id="KW-0808">Transferase</keyword>
<comment type="cofactor">
    <cofactor evidence="1">
        <name>Mg(2+)</name>
        <dbReference type="ChEBI" id="CHEBI:18420"/>
    </cofactor>
</comment>
<dbReference type="InterPro" id="IPR003374">
    <property type="entry name" value="ApbE-like_sf"/>
</dbReference>
<dbReference type="AlphaFoldDB" id="A0A645AV96"/>
<evidence type="ECO:0000256" key="7">
    <source>
        <dbReference type="ARBA" id="ARBA00022827"/>
    </source>
</evidence>
<evidence type="ECO:0000256" key="3">
    <source>
        <dbReference type="ARBA" id="ARBA00016337"/>
    </source>
</evidence>
<evidence type="ECO:0000256" key="10">
    <source>
        <dbReference type="ARBA" id="ARBA00048540"/>
    </source>
</evidence>
<comment type="caution">
    <text evidence="11">The sequence shown here is derived from an EMBL/GenBank/DDBJ whole genome shotgun (WGS) entry which is preliminary data.</text>
</comment>
<evidence type="ECO:0000313" key="11">
    <source>
        <dbReference type="EMBL" id="MPM56688.1"/>
    </source>
</evidence>
<evidence type="ECO:0000256" key="1">
    <source>
        <dbReference type="ARBA" id="ARBA00001946"/>
    </source>
</evidence>
<dbReference type="PROSITE" id="PS51257">
    <property type="entry name" value="PROKAR_LIPOPROTEIN"/>
    <property type="match status" value="1"/>
</dbReference>
<dbReference type="GO" id="GO:0016740">
    <property type="term" value="F:transferase activity"/>
    <property type="evidence" value="ECO:0007669"/>
    <property type="project" value="UniProtKB-KW"/>
</dbReference>
<dbReference type="EMBL" id="VSSQ01015882">
    <property type="protein sequence ID" value="MPM56688.1"/>
    <property type="molecule type" value="Genomic_DNA"/>
</dbReference>
<evidence type="ECO:0000256" key="2">
    <source>
        <dbReference type="ARBA" id="ARBA00011955"/>
    </source>
</evidence>
<proteinExistence type="predicted"/>
<dbReference type="GO" id="GO:0046872">
    <property type="term" value="F:metal ion binding"/>
    <property type="evidence" value="ECO:0007669"/>
    <property type="project" value="UniProtKB-KW"/>
</dbReference>
<dbReference type="PANTHER" id="PTHR30040">
    <property type="entry name" value="THIAMINE BIOSYNTHESIS LIPOPROTEIN APBE"/>
    <property type="match status" value="1"/>
</dbReference>